<keyword evidence="3" id="KW-0408">Iron</keyword>
<dbReference type="InterPro" id="IPR001128">
    <property type="entry name" value="Cyt_P450"/>
</dbReference>
<dbReference type="Gene3D" id="1.10.630.10">
    <property type="entry name" value="Cytochrome P450"/>
    <property type="match status" value="1"/>
</dbReference>
<evidence type="ECO:0000313" key="5">
    <source>
        <dbReference type="Proteomes" id="UP000233551"/>
    </source>
</evidence>
<protein>
    <submittedName>
        <fullName evidence="4">Uncharacterized protein</fullName>
    </submittedName>
</protein>
<evidence type="ECO:0000313" key="4">
    <source>
        <dbReference type="EMBL" id="PKI62443.1"/>
    </source>
</evidence>
<evidence type="ECO:0000256" key="1">
    <source>
        <dbReference type="ARBA" id="ARBA00010617"/>
    </source>
</evidence>
<dbReference type="EMBL" id="PGOL01000974">
    <property type="protein sequence ID" value="PKI62443.1"/>
    <property type="molecule type" value="Genomic_DNA"/>
</dbReference>
<comment type="caution">
    <text evidence="4">The sequence shown here is derived from an EMBL/GenBank/DDBJ whole genome shotgun (WGS) entry which is preliminary data.</text>
</comment>
<organism evidence="4 5">
    <name type="scientific">Punica granatum</name>
    <name type="common">Pomegranate</name>
    <dbReference type="NCBI Taxonomy" id="22663"/>
    <lineage>
        <taxon>Eukaryota</taxon>
        <taxon>Viridiplantae</taxon>
        <taxon>Streptophyta</taxon>
        <taxon>Embryophyta</taxon>
        <taxon>Tracheophyta</taxon>
        <taxon>Spermatophyta</taxon>
        <taxon>Magnoliopsida</taxon>
        <taxon>eudicotyledons</taxon>
        <taxon>Gunneridae</taxon>
        <taxon>Pentapetalae</taxon>
        <taxon>rosids</taxon>
        <taxon>malvids</taxon>
        <taxon>Myrtales</taxon>
        <taxon>Lythraceae</taxon>
        <taxon>Punica</taxon>
    </lineage>
</organism>
<dbReference type="GO" id="GO:0004497">
    <property type="term" value="F:monooxygenase activity"/>
    <property type="evidence" value="ECO:0007669"/>
    <property type="project" value="InterPro"/>
</dbReference>
<dbReference type="AlphaFoldDB" id="A0A2I0K2V3"/>
<dbReference type="PANTHER" id="PTHR24286:SF53">
    <property type="entry name" value="BETA-AMYRIN 28-OXIDASE-LIKE"/>
    <property type="match status" value="1"/>
</dbReference>
<gene>
    <name evidence="4" type="ORF">CRG98_017249</name>
</gene>
<sequence length="107" mass="12280">MTQTSTSITFVVNYLAEYPNVHEQVLKEQVEIARNKGPDELLNWEDIQKMRYSWMAACEAMRLAPPAQGAFRETIKDFTYSGFTIPKGWKVGNKLINFRGQDTSLAF</sequence>
<evidence type="ECO:0000256" key="2">
    <source>
        <dbReference type="ARBA" id="ARBA00022723"/>
    </source>
</evidence>
<dbReference type="GO" id="GO:0005506">
    <property type="term" value="F:iron ion binding"/>
    <property type="evidence" value="ECO:0007669"/>
    <property type="project" value="InterPro"/>
</dbReference>
<reference evidence="4 5" key="1">
    <citation type="submission" date="2017-11" db="EMBL/GenBank/DDBJ databases">
        <title>De-novo sequencing of pomegranate (Punica granatum L.) genome.</title>
        <authorList>
            <person name="Akparov Z."/>
            <person name="Amiraslanov A."/>
            <person name="Hajiyeva S."/>
            <person name="Abbasov M."/>
            <person name="Kaur K."/>
            <person name="Hamwieh A."/>
            <person name="Solovyev V."/>
            <person name="Salamov A."/>
            <person name="Braich B."/>
            <person name="Kosarev P."/>
            <person name="Mahmoud A."/>
            <person name="Hajiyev E."/>
            <person name="Babayeva S."/>
            <person name="Izzatullayeva V."/>
            <person name="Mammadov A."/>
            <person name="Mammadov A."/>
            <person name="Sharifova S."/>
            <person name="Ojaghi J."/>
            <person name="Eynullazada K."/>
            <person name="Bayramov B."/>
            <person name="Abdulazimova A."/>
            <person name="Shahmuradov I."/>
        </authorList>
    </citation>
    <scope>NUCLEOTIDE SEQUENCE [LARGE SCALE GENOMIC DNA]</scope>
    <source>
        <strain evidence="5">cv. AG2017</strain>
        <tissue evidence="4">Leaf</tissue>
    </source>
</reference>
<dbReference type="GO" id="GO:0016705">
    <property type="term" value="F:oxidoreductase activity, acting on paired donors, with incorporation or reduction of molecular oxygen"/>
    <property type="evidence" value="ECO:0007669"/>
    <property type="project" value="InterPro"/>
</dbReference>
<dbReference type="GO" id="GO:0016125">
    <property type="term" value="P:sterol metabolic process"/>
    <property type="evidence" value="ECO:0007669"/>
    <property type="project" value="TreeGrafter"/>
</dbReference>
<dbReference type="InterPro" id="IPR036396">
    <property type="entry name" value="Cyt_P450_sf"/>
</dbReference>
<keyword evidence="2" id="KW-0479">Metal-binding</keyword>
<dbReference type="Proteomes" id="UP000233551">
    <property type="component" value="Unassembled WGS sequence"/>
</dbReference>
<evidence type="ECO:0000256" key="3">
    <source>
        <dbReference type="ARBA" id="ARBA00023004"/>
    </source>
</evidence>
<comment type="similarity">
    <text evidence="1">Belongs to the cytochrome P450 family.</text>
</comment>
<keyword evidence="5" id="KW-1185">Reference proteome</keyword>
<name>A0A2I0K2V3_PUNGR</name>
<dbReference type="GO" id="GO:0020037">
    <property type="term" value="F:heme binding"/>
    <property type="evidence" value="ECO:0007669"/>
    <property type="project" value="InterPro"/>
</dbReference>
<dbReference type="PANTHER" id="PTHR24286">
    <property type="entry name" value="CYTOCHROME P450 26"/>
    <property type="match status" value="1"/>
</dbReference>
<dbReference type="Pfam" id="PF00067">
    <property type="entry name" value="p450"/>
    <property type="match status" value="1"/>
</dbReference>
<dbReference type="SUPFAM" id="SSF48264">
    <property type="entry name" value="Cytochrome P450"/>
    <property type="match status" value="1"/>
</dbReference>
<proteinExistence type="inferred from homology"/>
<accession>A0A2I0K2V3</accession>